<sequence>MASLASIRHPGNSIVIFLDYKSRSTNFKNTPSSSLNPNVFKCSSNYTTPPRNLNLKKVYRRAGTPTQADNTKNPSSPHYKTQPTLRKQRRNSLNEEKVENIGGRNSLNEEKVENISGNGNNRGLSPNFDFDLVSLCKEGKVADAIDYMGQGVSVDYNSFVALLESCADLKSFELGKRVHELLRRSVFAGDTELNNKLIEMYGKCGSARDARRVFDKMHEPNKGSWHLMMKGKIPLPPRKKHSDTNMLEEKNRVSEYRCTDPYKEEANGKLRESCEQMPM</sequence>
<organism evidence="3 4">
    <name type="scientific">Tripterygium wilfordii</name>
    <name type="common">Thunder God vine</name>
    <dbReference type="NCBI Taxonomy" id="458696"/>
    <lineage>
        <taxon>Eukaryota</taxon>
        <taxon>Viridiplantae</taxon>
        <taxon>Streptophyta</taxon>
        <taxon>Embryophyta</taxon>
        <taxon>Tracheophyta</taxon>
        <taxon>Spermatophyta</taxon>
        <taxon>Magnoliopsida</taxon>
        <taxon>eudicotyledons</taxon>
        <taxon>Gunneridae</taxon>
        <taxon>Pentapetalae</taxon>
        <taxon>rosids</taxon>
        <taxon>fabids</taxon>
        <taxon>Celastrales</taxon>
        <taxon>Celastraceae</taxon>
        <taxon>Tripterygium</taxon>
    </lineage>
</organism>
<dbReference type="Gene3D" id="1.25.40.10">
    <property type="entry name" value="Tetratricopeptide repeat domain"/>
    <property type="match status" value="1"/>
</dbReference>
<dbReference type="InParanoid" id="A0A7J7DQF0"/>
<dbReference type="PANTHER" id="PTHR47926:SF353">
    <property type="entry name" value="DYW DOMAIN-CONTAINING PROTEIN"/>
    <property type="match status" value="1"/>
</dbReference>
<evidence type="ECO:0000256" key="1">
    <source>
        <dbReference type="ARBA" id="ARBA00022737"/>
    </source>
</evidence>
<dbReference type="AlphaFoldDB" id="A0A7J7DQF0"/>
<evidence type="ECO:0000313" key="4">
    <source>
        <dbReference type="Proteomes" id="UP000593562"/>
    </source>
</evidence>
<comment type="caution">
    <text evidence="3">The sequence shown here is derived from an EMBL/GenBank/DDBJ whole genome shotgun (WGS) entry which is preliminary data.</text>
</comment>
<dbReference type="PANTHER" id="PTHR47926">
    <property type="entry name" value="PENTATRICOPEPTIDE REPEAT-CONTAINING PROTEIN"/>
    <property type="match status" value="1"/>
</dbReference>
<feature type="region of interest" description="Disordered" evidence="2">
    <location>
        <begin position="63"/>
        <end position="120"/>
    </location>
</feature>
<protein>
    <submittedName>
        <fullName evidence="3">Pentatricopeptide repeat-containing protein</fullName>
    </submittedName>
</protein>
<proteinExistence type="predicted"/>
<dbReference type="InterPro" id="IPR002885">
    <property type="entry name" value="PPR_rpt"/>
</dbReference>
<reference evidence="3 4" key="1">
    <citation type="journal article" date="2020" name="Nat. Commun.">
        <title>Genome of Tripterygium wilfordii and identification of cytochrome P450 involved in triptolide biosynthesis.</title>
        <authorList>
            <person name="Tu L."/>
            <person name="Su P."/>
            <person name="Zhang Z."/>
            <person name="Gao L."/>
            <person name="Wang J."/>
            <person name="Hu T."/>
            <person name="Zhou J."/>
            <person name="Zhang Y."/>
            <person name="Zhao Y."/>
            <person name="Liu Y."/>
            <person name="Song Y."/>
            <person name="Tong Y."/>
            <person name="Lu Y."/>
            <person name="Yang J."/>
            <person name="Xu C."/>
            <person name="Jia M."/>
            <person name="Peters R.J."/>
            <person name="Huang L."/>
            <person name="Gao W."/>
        </authorList>
    </citation>
    <scope>NUCLEOTIDE SEQUENCE [LARGE SCALE GENOMIC DNA]</scope>
    <source>
        <strain evidence="4">cv. XIE 37</strain>
        <tissue evidence="3">Leaf</tissue>
    </source>
</reference>
<dbReference type="GO" id="GO:0003723">
    <property type="term" value="F:RNA binding"/>
    <property type="evidence" value="ECO:0007669"/>
    <property type="project" value="InterPro"/>
</dbReference>
<dbReference type="InterPro" id="IPR046960">
    <property type="entry name" value="PPR_At4g14850-like_plant"/>
</dbReference>
<keyword evidence="4" id="KW-1185">Reference proteome</keyword>
<evidence type="ECO:0000256" key="2">
    <source>
        <dbReference type="SAM" id="MobiDB-lite"/>
    </source>
</evidence>
<keyword evidence="1" id="KW-0677">Repeat</keyword>
<dbReference type="EMBL" id="JAAARO010000004">
    <property type="protein sequence ID" value="KAF5748499.1"/>
    <property type="molecule type" value="Genomic_DNA"/>
</dbReference>
<dbReference type="InterPro" id="IPR011990">
    <property type="entry name" value="TPR-like_helical_dom_sf"/>
</dbReference>
<dbReference type="NCBIfam" id="TIGR00756">
    <property type="entry name" value="PPR"/>
    <property type="match status" value="1"/>
</dbReference>
<evidence type="ECO:0000313" key="3">
    <source>
        <dbReference type="EMBL" id="KAF5748499.1"/>
    </source>
</evidence>
<dbReference type="Proteomes" id="UP000593562">
    <property type="component" value="Unassembled WGS sequence"/>
</dbReference>
<feature type="compositionally biased region" description="Polar residues" evidence="2">
    <location>
        <begin position="64"/>
        <end position="85"/>
    </location>
</feature>
<name>A0A7J7DQF0_TRIWF</name>
<dbReference type="GO" id="GO:0009451">
    <property type="term" value="P:RNA modification"/>
    <property type="evidence" value="ECO:0007669"/>
    <property type="project" value="InterPro"/>
</dbReference>
<accession>A0A7J7DQF0</accession>
<gene>
    <name evidence="3" type="ORF">HS088_TW04G00454</name>
</gene>